<reference evidence="1 2" key="1">
    <citation type="journal article" date="2022" name="Plant J.">
        <title>Chromosome-level genome of Camellia lanceoleosa provides a valuable resource for understanding genome evolution and self-incompatibility.</title>
        <authorList>
            <person name="Gong W."/>
            <person name="Xiao S."/>
            <person name="Wang L."/>
            <person name="Liao Z."/>
            <person name="Chang Y."/>
            <person name="Mo W."/>
            <person name="Hu G."/>
            <person name="Li W."/>
            <person name="Zhao G."/>
            <person name="Zhu H."/>
            <person name="Hu X."/>
            <person name="Ji K."/>
            <person name="Xiang X."/>
            <person name="Song Q."/>
            <person name="Yuan D."/>
            <person name="Jin S."/>
            <person name="Zhang L."/>
        </authorList>
    </citation>
    <scope>NUCLEOTIDE SEQUENCE [LARGE SCALE GENOMIC DNA]</scope>
    <source>
        <tissue evidence="1">Fresh and healthy young leaves</tissue>
    </source>
</reference>
<comment type="caution">
    <text evidence="1">The sequence shown here is derived from an EMBL/GenBank/DDBJ whole genome shotgun (WGS) entry which is preliminary data.</text>
</comment>
<name>A0ACC0H2R4_9ERIC</name>
<proteinExistence type="predicted"/>
<dbReference type="Proteomes" id="UP001060215">
    <property type="component" value="Chromosome 7"/>
</dbReference>
<organism evidence="1 2">
    <name type="scientific">Camellia lanceoleosa</name>
    <dbReference type="NCBI Taxonomy" id="1840588"/>
    <lineage>
        <taxon>Eukaryota</taxon>
        <taxon>Viridiplantae</taxon>
        <taxon>Streptophyta</taxon>
        <taxon>Embryophyta</taxon>
        <taxon>Tracheophyta</taxon>
        <taxon>Spermatophyta</taxon>
        <taxon>Magnoliopsida</taxon>
        <taxon>eudicotyledons</taxon>
        <taxon>Gunneridae</taxon>
        <taxon>Pentapetalae</taxon>
        <taxon>asterids</taxon>
        <taxon>Ericales</taxon>
        <taxon>Theaceae</taxon>
        <taxon>Camellia</taxon>
    </lineage>
</organism>
<evidence type="ECO:0000313" key="2">
    <source>
        <dbReference type="Proteomes" id="UP001060215"/>
    </source>
</evidence>
<dbReference type="EMBL" id="CM045764">
    <property type="protein sequence ID" value="KAI8007178.1"/>
    <property type="molecule type" value="Genomic_DNA"/>
</dbReference>
<accession>A0ACC0H2R4</accession>
<gene>
    <name evidence="1" type="ORF">LOK49_LG07G02768</name>
</gene>
<evidence type="ECO:0000313" key="1">
    <source>
        <dbReference type="EMBL" id="KAI8007178.1"/>
    </source>
</evidence>
<protein>
    <submittedName>
        <fullName evidence="1">Uncharacterized protein</fullName>
    </submittedName>
</protein>
<keyword evidence="2" id="KW-1185">Reference proteome</keyword>
<sequence>MRMEILPSKMDFSPSEPMGVDHRKELCRFKAANPTSQTAQSSTPPPATHPTVSSESILTAPTDDNGNLQQPGVEDGAKDFGPWMLVQKKTRRPNAHKKAQSYETRPHRNKFAELGSSSLQEEETTRGKKTTRSGHEKEASQSNPTSKPILHTLKSPSPSTGPETPSILLSPELHANSLTITNPPATSSQGLVSSTPAKLPTPFSPEHPTPLPSDLIPSEILMEDLPEHSFNPPTPHPLTTNHSSSLGNGTSRIRKPPDPGTTHDDRGDNTTKELNTQDGGQYLSAFRTRTEALHRVDTIWWIEQLRLTIEPGWSTISGPPIHSFQMASMRTVTQDHRRIRSILPGLVSDPLPNYPSMNSMKLLIWNCRGAGNNTFKRNLRELLRTHKPEILVLMETKVSFSSLGNFFNNLGFSASTVVDPIGRMGGI</sequence>